<name>A0ACD5TQ36_AVESA</name>
<organism evidence="1 2">
    <name type="scientific">Avena sativa</name>
    <name type="common">Oat</name>
    <dbReference type="NCBI Taxonomy" id="4498"/>
    <lineage>
        <taxon>Eukaryota</taxon>
        <taxon>Viridiplantae</taxon>
        <taxon>Streptophyta</taxon>
        <taxon>Embryophyta</taxon>
        <taxon>Tracheophyta</taxon>
        <taxon>Spermatophyta</taxon>
        <taxon>Magnoliopsida</taxon>
        <taxon>Liliopsida</taxon>
        <taxon>Poales</taxon>
        <taxon>Poaceae</taxon>
        <taxon>BOP clade</taxon>
        <taxon>Pooideae</taxon>
        <taxon>Poodae</taxon>
        <taxon>Poeae</taxon>
        <taxon>Poeae Chloroplast Group 1 (Aveneae type)</taxon>
        <taxon>Aveninae</taxon>
        <taxon>Avena</taxon>
    </lineage>
</organism>
<protein>
    <submittedName>
        <fullName evidence="1">Uncharacterized protein</fullName>
    </submittedName>
</protein>
<reference evidence="1" key="1">
    <citation type="submission" date="2021-05" db="EMBL/GenBank/DDBJ databases">
        <authorList>
            <person name="Scholz U."/>
            <person name="Mascher M."/>
            <person name="Fiebig A."/>
        </authorList>
    </citation>
    <scope>NUCLEOTIDE SEQUENCE [LARGE SCALE GENOMIC DNA]</scope>
</reference>
<evidence type="ECO:0000313" key="2">
    <source>
        <dbReference type="Proteomes" id="UP001732700"/>
    </source>
</evidence>
<keyword evidence="2" id="KW-1185">Reference proteome</keyword>
<dbReference type="Proteomes" id="UP001732700">
    <property type="component" value="Chromosome 1C"/>
</dbReference>
<sequence length="553" mass="59582">MSEPVTEDSVSPIATNRVDLPHSCSPVPRVKAHGQGRTRVSSNTILPMERRQDECAAAEEKQQQPPLHVLVVTYPAQGHITPARHLARRLVRAAGCGARVTICTPVSAFRKMFPEATAAGADGEEIREEEGGIAYAAYSDGYDDGFDRAADDYARYMLQVRLEGARTLSGLIRRLGDRGRPVTCAVYTLLMPWVAAVAREHGVAAVAVFWIQPATALAAYYHYFRGSREAVVAAAASCDPCAEVRIPGLPPLMFRDLPSFLAVTSDDDPFACLIPEFGELMDALERDGGSGEPSTYVLANTFDAMERDALASLRPHVEVVTVGPVLSFLHDSDDGESPNDLFDHDTAGYLHWLDTKPAKSVVYISFGSTSVMSKTQVAEIADAKKQANRPFLWVLRRDNCREQGDDDAIKKLLAAVTAASTGDGGGMVVEWCDQARVLSHPSVGCFVTHCGWNSTLESVACGVPTVAVPQYSDQGTNAWLMERVLGVGVRAAVRSEDGVLEARELTRCVEVATSDAVTARAAAWKEEARAAVADGGASDQSLREFVRRIASGS</sequence>
<reference evidence="1" key="2">
    <citation type="submission" date="2025-09" db="UniProtKB">
        <authorList>
            <consortium name="EnsemblPlants"/>
        </authorList>
    </citation>
    <scope>IDENTIFICATION</scope>
</reference>
<dbReference type="EnsemblPlants" id="AVESA.00010b.r2.1CG0108260.1">
    <property type="protein sequence ID" value="AVESA.00010b.r2.1CG0108260.1.CDS.1"/>
    <property type="gene ID" value="AVESA.00010b.r2.1CG0108260"/>
</dbReference>
<proteinExistence type="predicted"/>
<evidence type="ECO:0000313" key="1">
    <source>
        <dbReference type="EnsemblPlants" id="AVESA.00010b.r2.1CG0108260.1.CDS.1"/>
    </source>
</evidence>
<accession>A0ACD5TQ36</accession>